<dbReference type="OrthoDB" id="5598377at2759"/>
<gene>
    <name evidence="1" type="ORF">BB561_003172</name>
</gene>
<accession>A0A2T9YMM8</accession>
<protein>
    <recommendedName>
        <fullName evidence="3">Endonuclease/exonuclease/phosphatase domain-containing protein</fullName>
    </recommendedName>
</protein>
<dbReference type="AlphaFoldDB" id="A0A2T9YMM8"/>
<dbReference type="SUPFAM" id="SSF56219">
    <property type="entry name" value="DNase I-like"/>
    <property type="match status" value="1"/>
</dbReference>
<dbReference type="Gene3D" id="3.60.10.10">
    <property type="entry name" value="Endonuclease/exonuclease/phosphatase"/>
    <property type="match status" value="1"/>
</dbReference>
<dbReference type="EMBL" id="MBFR01000123">
    <property type="protein sequence ID" value="PVU93571.1"/>
    <property type="molecule type" value="Genomic_DNA"/>
</dbReference>
<evidence type="ECO:0000313" key="2">
    <source>
        <dbReference type="Proteomes" id="UP000245383"/>
    </source>
</evidence>
<sequence>MRHIILMGDFNLDVKKVLLLNSRIGIGLQRAHFINSKGSRVHNGKTGNMIAHILYGGEAGRPLYAKVLRSVDLSDHMPVVAEWDAVDLVKSKPKPQINTKKLEKVKDQFISENIFQVLFDLPDTLKSGSEYIVKEIWSTAEKLKAVSIPENNTLHEKYTTVKKAVLVSKRADVKERNSKILERICCEYKNRNFRKVWSWLKFQANRFRKSIIDGPVLHKNGNLVSETSEKCEVWSSHFEELAKDSSGNSKCSTQWSSLMPLLETAYPECDLSVTWEEIIWALKTTPNNKAPGVDGIPSEVWKLVQYEKQPKSPLAKLLLRIISGI</sequence>
<keyword evidence="2" id="KW-1185">Reference proteome</keyword>
<organism evidence="1 2">
    <name type="scientific">Smittium simulii</name>
    <dbReference type="NCBI Taxonomy" id="133385"/>
    <lineage>
        <taxon>Eukaryota</taxon>
        <taxon>Fungi</taxon>
        <taxon>Fungi incertae sedis</taxon>
        <taxon>Zoopagomycota</taxon>
        <taxon>Kickxellomycotina</taxon>
        <taxon>Harpellomycetes</taxon>
        <taxon>Harpellales</taxon>
        <taxon>Legeriomycetaceae</taxon>
        <taxon>Smittium</taxon>
    </lineage>
</organism>
<name>A0A2T9YMM8_9FUNG</name>
<comment type="caution">
    <text evidence="1">The sequence shown here is derived from an EMBL/GenBank/DDBJ whole genome shotgun (WGS) entry which is preliminary data.</text>
</comment>
<evidence type="ECO:0000313" key="1">
    <source>
        <dbReference type="EMBL" id="PVU93571.1"/>
    </source>
</evidence>
<proteinExistence type="predicted"/>
<dbReference type="InterPro" id="IPR036691">
    <property type="entry name" value="Endo/exonu/phosph_ase_sf"/>
</dbReference>
<reference evidence="1 2" key="1">
    <citation type="journal article" date="2018" name="MBio">
        <title>Comparative Genomics Reveals the Core Gene Toolbox for the Fungus-Insect Symbiosis.</title>
        <authorList>
            <person name="Wang Y."/>
            <person name="Stata M."/>
            <person name="Wang W."/>
            <person name="Stajich J.E."/>
            <person name="White M.M."/>
            <person name="Moncalvo J.M."/>
        </authorList>
    </citation>
    <scope>NUCLEOTIDE SEQUENCE [LARGE SCALE GENOMIC DNA]</scope>
    <source>
        <strain evidence="1 2">SWE-8-4</strain>
    </source>
</reference>
<dbReference type="Proteomes" id="UP000245383">
    <property type="component" value="Unassembled WGS sequence"/>
</dbReference>
<evidence type="ECO:0008006" key="3">
    <source>
        <dbReference type="Google" id="ProtNLM"/>
    </source>
</evidence>